<feature type="transmembrane region" description="Helical" evidence="6">
    <location>
        <begin position="127"/>
        <end position="150"/>
    </location>
</feature>
<evidence type="ECO:0000256" key="6">
    <source>
        <dbReference type="RuleBase" id="RU363053"/>
    </source>
</evidence>
<accession>A0A0T6BD67</accession>
<keyword evidence="5 6" id="KW-0472">Membrane</keyword>
<dbReference type="AlphaFoldDB" id="A0A0T6BD67"/>
<dbReference type="GO" id="GO:0005778">
    <property type="term" value="C:peroxisomal membrane"/>
    <property type="evidence" value="ECO:0007669"/>
    <property type="project" value="TreeGrafter"/>
</dbReference>
<evidence type="ECO:0000256" key="4">
    <source>
        <dbReference type="ARBA" id="ARBA00022989"/>
    </source>
</evidence>
<reference evidence="7 8" key="1">
    <citation type="submission" date="2015-09" db="EMBL/GenBank/DDBJ databases">
        <title>Draft genome of the scarab beetle Oryctes borbonicus.</title>
        <authorList>
            <person name="Meyer J.M."/>
            <person name="Markov G.V."/>
            <person name="Baskaran P."/>
            <person name="Herrmann M."/>
            <person name="Sommer R.J."/>
            <person name="Roedelsperger C."/>
        </authorList>
    </citation>
    <scope>NUCLEOTIDE SEQUENCE [LARGE SCALE GENOMIC DNA]</scope>
    <source>
        <strain evidence="7">OB123</strain>
        <tissue evidence="7">Whole animal</tissue>
    </source>
</reference>
<dbReference type="OrthoDB" id="860at2759"/>
<protein>
    <submittedName>
        <fullName evidence="7">Uncharacterized protein</fullName>
    </submittedName>
</protein>
<evidence type="ECO:0000313" key="8">
    <source>
        <dbReference type="Proteomes" id="UP000051574"/>
    </source>
</evidence>
<dbReference type="PANTHER" id="PTHR11266">
    <property type="entry name" value="PEROXISOMAL MEMBRANE PROTEIN 2, PXMP2 MPV17"/>
    <property type="match status" value="1"/>
</dbReference>
<evidence type="ECO:0000256" key="1">
    <source>
        <dbReference type="ARBA" id="ARBA00004141"/>
    </source>
</evidence>
<proteinExistence type="inferred from homology"/>
<keyword evidence="8" id="KW-1185">Reference proteome</keyword>
<keyword evidence="3 6" id="KW-0812">Transmembrane</keyword>
<dbReference type="Proteomes" id="UP000051574">
    <property type="component" value="Unassembled WGS sequence"/>
</dbReference>
<sequence length="185" mass="21616">MIFSKPLYNFLGFYFEQLFNHPLRTKAITSCIIATLGNLASQYLEGRKEIDHNSLYAYGVFGLFFGGTLPHYFYRLVERIVPEEARFAVIKKILLERLIYTPLFQAFALYTLARLEGKNHNAAVNQLIVLYIPMLLAVWKYLTIVQLINFALVPPMMRVLILNVIGFFWIIYLAKKRRRQEAKSK</sequence>
<dbReference type="PANTHER" id="PTHR11266:SF80">
    <property type="entry name" value="PEROXISOMAL MEMBRANE PROTEIN 2"/>
    <property type="match status" value="1"/>
</dbReference>
<dbReference type="Pfam" id="PF04117">
    <property type="entry name" value="Mpv17_PMP22"/>
    <property type="match status" value="1"/>
</dbReference>
<evidence type="ECO:0000256" key="3">
    <source>
        <dbReference type="ARBA" id="ARBA00022692"/>
    </source>
</evidence>
<comment type="subcellular location">
    <subcellularLocation>
        <location evidence="1">Membrane</location>
        <topology evidence="1">Multi-pass membrane protein</topology>
    </subcellularLocation>
</comment>
<dbReference type="EMBL" id="LJIG01002085">
    <property type="protein sequence ID" value="KRT84855.1"/>
    <property type="molecule type" value="Genomic_DNA"/>
</dbReference>
<dbReference type="InterPro" id="IPR007248">
    <property type="entry name" value="Mpv17_PMP22"/>
</dbReference>
<evidence type="ECO:0000313" key="7">
    <source>
        <dbReference type="EMBL" id="KRT84855.1"/>
    </source>
</evidence>
<feature type="transmembrane region" description="Helical" evidence="6">
    <location>
        <begin position="156"/>
        <end position="174"/>
    </location>
</feature>
<comment type="similarity">
    <text evidence="2 6">Belongs to the peroxisomal membrane protein PXMP2/4 family.</text>
</comment>
<organism evidence="7 8">
    <name type="scientific">Oryctes borbonicus</name>
    <dbReference type="NCBI Taxonomy" id="1629725"/>
    <lineage>
        <taxon>Eukaryota</taxon>
        <taxon>Metazoa</taxon>
        <taxon>Ecdysozoa</taxon>
        <taxon>Arthropoda</taxon>
        <taxon>Hexapoda</taxon>
        <taxon>Insecta</taxon>
        <taxon>Pterygota</taxon>
        <taxon>Neoptera</taxon>
        <taxon>Endopterygota</taxon>
        <taxon>Coleoptera</taxon>
        <taxon>Polyphaga</taxon>
        <taxon>Scarabaeiformia</taxon>
        <taxon>Scarabaeidae</taxon>
        <taxon>Dynastinae</taxon>
        <taxon>Oryctes</taxon>
    </lineage>
</organism>
<evidence type="ECO:0000256" key="2">
    <source>
        <dbReference type="ARBA" id="ARBA00006824"/>
    </source>
</evidence>
<comment type="caution">
    <text evidence="7">The sequence shown here is derived from an EMBL/GenBank/DDBJ whole genome shotgun (WGS) entry which is preliminary data.</text>
</comment>
<feature type="transmembrane region" description="Helical" evidence="6">
    <location>
        <begin position="55"/>
        <end position="74"/>
    </location>
</feature>
<evidence type="ECO:0000256" key="5">
    <source>
        <dbReference type="ARBA" id="ARBA00023136"/>
    </source>
</evidence>
<gene>
    <name evidence="7" type="ORF">AMK59_380</name>
</gene>
<name>A0A0T6BD67_9SCAR</name>
<keyword evidence="4 6" id="KW-1133">Transmembrane helix</keyword>
<feature type="transmembrane region" description="Helical" evidence="6">
    <location>
        <begin position="94"/>
        <end position="115"/>
    </location>
</feature>